<keyword evidence="1 8" id="KW-0808">Transferase</keyword>
<keyword evidence="3 8" id="KW-0545">Nucleotide biosynthesis</keyword>
<keyword evidence="8" id="KW-0963">Cytoplasm</keyword>
<dbReference type="EC" id="2.7.4.3" evidence="8 10"/>
<dbReference type="NCBIfam" id="TIGR01351">
    <property type="entry name" value="adk"/>
    <property type="match status" value="1"/>
</dbReference>
<evidence type="ECO:0000256" key="10">
    <source>
        <dbReference type="RuleBase" id="RU003331"/>
    </source>
</evidence>
<evidence type="ECO:0000313" key="13">
    <source>
        <dbReference type="Proteomes" id="UP000432715"/>
    </source>
</evidence>
<feature type="binding site" evidence="8">
    <location>
        <position position="171"/>
    </location>
    <ligand>
        <name>AMP</name>
        <dbReference type="ChEBI" id="CHEBI:456215"/>
    </ligand>
</feature>
<comment type="catalytic activity">
    <reaction evidence="8 10">
        <text>AMP + ATP = 2 ADP</text>
        <dbReference type="Rhea" id="RHEA:12973"/>
        <dbReference type="ChEBI" id="CHEBI:30616"/>
        <dbReference type="ChEBI" id="CHEBI:456215"/>
        <dbReference type="ChEBI" id="CHEBI:456216"/>
        <dbReference type="EC" id="2.7.4.3"/>
    </reaction>
</comment>
<dbReference type="CDD" id="cd01428">
    <property type="entry name" value="ADK"/>
    <property type="match status" value="1"/>
</dbReference>
<comment type="subcellular location">
    <subcellularLocation>
        <location evidence="8 10">Cytoplasm</location>
    </subcellularLocation>
</comment>
<feature type="binding site" evidence="8">
    <location>
        <position position="36"/>
    </location>
    <ligand>
        <name>AMP</name>
        <dbReference type="ChEBI" id="CHEBI:456215"/>
    </ligand>
</feature>
<comment type="caution">
    <text evidence="12">The sequence shown here is derived from an EMBL/GenBank/DDBJ whole genome shotgun (WGS) entry which is preliminary data.</text>
</comment>
<evidence type="ECO:0000259" key="11">
    <source>
        <dbReference type="Pfam" id="PF05191"/>
    </source>
</evidence>
<evidence type="ECO:0000256" key="1">
    <source>
        <dbReference type="ARBA" id="ARBA00022679"/>
    </source>
</evidence>
<dbReference type="GO" id="GO:0005737">
    <property type="term" value="C:cytoplasm"/>
    <property type="evidence" value="ECO:0007669"/>
    <property type="project" value="UniProtKB-SubCell"/>
</dbReference>
<dbReference type="NCBIfam" id="NF001381">
    <property type="entry name" value="PRK00279.1-3"/>
    <property type="match status" value="1"/>
</dbReference>
<evidence type="ECO:0000256" key="2">
    <source>
        <dbReference type="ARBA" id="ARBA00022723"/>
    </source>
</evidence>
<comment type="pathway">
    <text evidence="8">Purine metabolism; AMP biosynthesis via salvage pathway; AMP from ADP: step 1/1.</text>
</comment>
<keyword evidence="5 8" id="KW-0418">Kinase</keyword>
<accession>A0A6I0F9L7</accession>
<dbReference type="HAMAP" id="MF_00235">
    <property type="entry name" value="Adenylate_kinase_Adk"/>
    <property type="match status" value="1"/>
</dbReference>
<keyword evidence="13" id="KW-1185">Reference proteome</keyword>
<dbReference type="AlphaFoldDB" id="A0A6I0F9L7"/>
<feature type="binding site" evidence="8">
    <location>
        <position position="153"/>
    </location>
    <ligand>
        <name>Zn(2+)</name>
        <dbReference type="ChEBI" id="CHEBI:29105"/>
        <note>structural</note>
    </ligand>
</feature>
<feature type="binding site" evidence="8">
    <location>
        <position position="130"/>
    </location>
    <ligand>
        <name>Zn(2+)</name>
        <dbReference type="ChEBI" id="CHEBI:29105"/>
        <note>structural</note>
    </ligand>
</feature>
<comment type="domain">
    <text evidence="8">Consists of three domains, a large central CORE domain and two small peripheral domains, NMPbind and LID, which undergo movements during catalysis. The LID domain closes over the site of phosphoryl transfer upon ATP binding. Assembling and dissambling the active center during each catalytic cycle provides an effective means to prevent ATP hydrolysis. Some bacteria have evolved a zinc-coordinating structure that stabilizes the LID domain.</text>
</comment>
<dbReference type="UniPathway" id="UPA00588">
    <property type="reaction ID" value="UER00649"/>
</dbReference>
<keyword evidence="2 8" id="KW-0479">Metal-binding</keyword>
<keyword evidence="4 8" id="KW-0547">Nucleotide-binding</keyword>
<dbReference type="PANTHER" id="PTHR23359">
    <property type="entry name" value="NUCLEOTIDE KINASE"/>
    <property type="match status" value="1"/>
</dbReference>
<reference evidence="12 13" key="1">
    <citation type="submission" date="2019-10" db="EMBL/GenBank/DDBJ databases">
        <title>Alkaliphilus serpentinus sp. nov. and Alkaliphilus pronyensis sp. nov., two novel anaerobic alkaliphilic species isolated from the serpentinized-hosted hydrothermal field of the Prony Bay (New Caledonia).</title>
        <authorList>
            <person name="Postec A."/>
        </authorList>
    </citation>
    <scope>NUCLEOTIDE SEQUENCE [LARGE SCALE GENOMIC DNA]</scope>
    <source>
        <strain evidence="12 13">LacV</strain>
    </source>
</reference>
<evidence type="ECO:0000256" key="4">
    <source>
        <dbReference type="ARBA" id="ARBA00022741"/>
    </source>
</evidence>
<dbReference type="InterPro" id="IPR006259">
    <property type="entry name" value="Adenyl_kin_sub"/>
</dbReference>
<evidence type="ECO:0000256" key="9">
    <source>
        <dbReference type="RuleBase" id="RU003330"/>
    </source>
</evidence>
<dbReference type="Pfam" id="PF00406">
    <property type="entry name" value="ADK"/>
    <property type="match status" value="1"/>
</dbReference>
<feature type="binding site" evidence="8">
    <location>
        <position position="31"/>
    </location>
    <ligand>
        <name>AMP</name>
        <dbReference type="ChEBI" id="CHEBI:456215"/>
    </ligand>
</feature>
<feature type="region of interest" description="LID" evidence="8">
    <location>
        <begin position="126"/>
        <end position="163"/>
    </location>
</feature>
<dbReference type="InterPro" id="IPR007862">
    <property type="entry name" value="Adenylate_kinase_lid-dom"/>
</dbReference>
<dbReference type="InterPro" id="IPR027417">
    <property type="entry name" value="P-loop_NTPase"/>
</dbReference>
<evidence type="ECO:0000256" key="5">
    <source>
        <dbReference type="ARBA" id="ARBA00022777"/>
    </source>
</evidence>
<evidence type="ECO:0000256" key="3">
    <source>
        <dbReference type="ARBA" id="ARBA00022727"/>
    </source>
</evidence>
<dbReference type="InterPro" id="IPR033690">
    <property type="entry name" value="Adenylat_kinase_CS"/>
</dbReference>
<dbReference type="PROSITE" id="PS00113">
    <property type="entry name" value="ADENYLATE_KINASE"/>
    <property type="match status" value="1"/>
</dbReference>
<organism evidence="12 13">
    <name type="scientific">Alkaliphilus pronyensis</name>
    <dbReference type="NCBI Taxonomy" id="1482732"/>
    <lineage>
        <taxon>Bacteria</taxon>
        <taxon>Bacillati</taxon>
        <taxon>Bacillota</taxon>
        <taxon>Clostridia</taxon>
        <taxon>Peptostreptococcales</taxon>
        <taxon>Natronincolaceae</taxon>
        <taxon>Alkaliphilus</taxon>
    </lineage>
</organism>
<dbReference type="OrthoDB" id="9805030at2"/>
<feature type="binding site" evidence="8">
    <location>
        <position position="160"/>
    </location>
    <ligand>
        <name>AMP</name>
        <dbReference type="ChEBI" id="CHEBI:456215"/>
    </ligand>
</feature>
<proteinExistence type="inferred from homology"/>
<evidence type="ECO:0000256" key="6">
    <source>
        <dbReference type="ARBA" id="ARBA00022833"/>
    </source>
</evidence>
<feature type="binding site" evidence="8">
    <location>
        <begin position="85"/>
        <end position="88"/>
    </location>
    <ligand>
        <name>AMP</name>
        <dbReference type="ChEBI" id="CHEBI:456215"/>
    </ligand>
</feature>
<name>A0A6I0F9L7_9FIRM</name>
<sequence>MRIILMGPPGAGKGTQAVTIANHFNIPHISTGDIFRYNIKEGTELGKKAKSFMDKGLLVPDEIVVAIVEDRLKKDDCQNGFLLDGFPRTVPQAEALDEALDNMKVSLSKVININVDKQILIDRAVGRRICKDCGATYHVKFNPSASGVACEKCGGSLYQRDDDNQETVSTRIEVYLKETLPLIEYYKKTGKLVEIDGQKEIDKVFDDIVNVLRRDQ</sequence>
<feature type="domain" description="Adenylate kinase active site lid" evidence="11">
    <location>
        <begin position="127"/>
        <end position="162"/>
    </location>
</feature>
<dbReference type="Proteomes" id="UP000432715">
    <property type="component" value="Unassembled WGS sequence"/>
</dbReference>
<evidence type="ECO:0000313" key="12">
    <source>
        <dbReference type="EMBL" id="KAB3535493.1"/>
    </source>
</evidence>
<dbReference type="NCBIfam" id="NF001380">
    <property type="entry name" value="PRK00279.1-2"/>
    <property type="match status" value="1"/>
</dbReference>
<evidence type="ECO:0000256" key="7">
    <source>
        <dbReference type="ARBA" id="ARBA00022840"/>
    </source>
</evidence>
<dbReference type="NCBIfam" id="NF011100">
    <property type="entry name" value="PRK14527.1"/>
    <property type="match status" value="1"/>
</dbReference>
<dbReference type="GO" id="GO:0005524">
    <property type="term" value="F:ATP binding"/>
    <property type="evidence" value="ECO:0007669"/>
    <property type="project" value="UniProtKB-UniRule"/>
</dbReference>
<evidence type="ECO:0000256" key="8">
    <source>
        <dbReference type="HAMAP-Rule" id="MF_00235"/>
    </source>
</evidence>
<feature type="binding site" evidence="8">
    <location>
        <begin position="136"/>
        <end position="137"/>
    </location>
    <ligand>
        <name>ATP</name>
        <dbReference type="ChEBI" id="CHEBI:30616"/>
    </ligand>
</feature>
<feature type="binding site" evidence="8">
    <location>
        <position position="150"/>
    </location>
    <ligand>
        <name>Zn(2+)</name>
        <dbReference type="ChEBI" id="CHEBI:29105"/>
        <note>structural</note>
    </ligand>
</feature>
<dbReference type="GO" id="GO:0044209">
    <property type="term" value="P:AMP salvage"/>
    <property type="evidence" value="ECO:0007669"/>
    <property type="project" value="UniProtKB-UniRule"/>
</dbReference>
<protein>
    <recommendedName>
        <fullName evidence="8 10">Adenylate kinase</fullName>
        <shortName evidence="8">AK</shortName>
        <ecNumber evidence="8 10">2.7.4.3</ecNumber>
    </recommendedName>
    <alternativeName>
        <fullName evidence="8">ATP-AMP transphosphorylase</fullName>
    </alternativeName>
    <alternativeName>
        <fullName evidence="8">ATP:AMP phosphotransferase</fullName>
    </alternativeName>
    <alternativeName>
        <fullName evidence="8">Adenylate monophosphate kinase</fullName>
    </alternativeName>
</protein>
<feature type="binding site" evidence="8">
    <location>
        <position position="133"/>
    </location>
    <ligand>
        <name>Zn(2+)</name>
        <dbReference type="ChEBI" id="CHEBI:29105"/>
        <note>structural</note>
    </ligand>
</feature>
<dbReference type="RefSeq" id="WP_151860701.1">
    <property type="nucleotide sequence ID" value="NZ_WBZC01000018.1"/>
</dbReference>
<dbReference type="Pfam" id="PF05191">
    <property type="entry name" value="ADK_lid"/>
    <property type="match status" value="1"/>
</dbReference>
<comment type="subunit">
    <text evidence="8 10">Monomer.</text>
</comment>
<comment type="similarity">
    <text evidence="8 9">Belongs to the adenylate kinase family.</text>
</comment>
<dbReference type="PRINTS" id="PR00094">
    <property type="entry name" value="ADENYLTKNASE"/>
</dbReference>
<feature type="binding site" evidence="8">
    <location>
        <position position="199"/>
    </location>
    <ligand>
        <name>ATP</name>
        <dbReference type="ChEBI" id="CHEBI:30616"/>
    </ligand>
</feature>
<dbReference type="FunFam" id="3.40.50.300:FF:000106">
    <property type="entry name" value="Adenylate kinase mitochondrial"/>
    <property type="match status" value="1"/>
</dbReference>
<keyword evidence="6 8" id="KW-0862">Zinc</keyword>
<dbReference type="InterPro" id="IPR000850">
    <property type="entry name" value="Adenylat/UMP-CMP_kin"/>
</dbReference>
<dbReference type="EMBL" id="WBZC01000018">
    <property type="protein sequence ID" value="KAB3535493.1"/>
    <property type="molecule type" value="Genomic_DNA"/>
</dbReference>
<feature type="binding site" evidence="8">
    <location>
        <begin position="57"/>
        <end position="59"/>
    </location>
    <ligand>
        <name>AMP</name>
        <dbReference type="ChEBI" id="CHEBI:456215"/>
    </ligand>
</feature>
<feature type="binding site" evidence="8">
    <location>
        <begin position="10"/>
        <end position="15"/>
    </location>
    <ligand>
        <name>ATP</name>
        <dbReference type="ChEBI" id="CHEBI:30616"/>
    </ligand>
</feature>
<dbReference type="Gene3D" id="3.40.50.300">
    <property type="entry name" value="P-loop containing nucleotide triphosphate hydrolases"/>
    <property type="match status" value="1"/>
</dbReference>
<dbReference type="SUPFAM" id="SSF52540">
    <property type="entry name" value="P-loop containing nucleoside triphosphate hydrolases"/>
    <property type="match status" value="1"/>
</dbReference>
<dbReference type="GO" id="GO:0004017">
    <property type="term" value="F:AMP kinase activity"/>
    <property type="evidence" value="ECO:0007669"/>
    <property type="project" value="UniProtKB-UniRule"/>
</dbReference>
<keyword evidence="7 8" id="KW-0067">ATP-binding</keyword>
<comment type="function">
    <text evidence="8">Catalyzes the reversible transfer of the terminal phosphate group between ATP and AMP. Plays an important role in cellular energy homeostasis and in adenine nucleotide metabolism.</text>
</comment>
<gene>
    <name evidence="8" type="primary">adk</name>
    <name evidence="12" type="ORF">F8154_06000</name>
</gene>
<feature type="binding site" evidence="8">
    <location>
        <position position="92"/>
    </location>
    <ligand>
        <name>AMP</name>
        <dbReference type="ChEBI" id="CHEBI:456215"/>
    </ligand>
</feature>
<feature type="binding site" evidence="8">
    <location>
        <position position="127"/>
    </location>
    <ligand>
        <name>ATP</name>
        <dbReference type="ChEBI" id="CHEBI:30616"/>
    </ligand>
</feature>
<feature type="region of interest" description="NMP" evidence="8">
    <location>
        <begin position="30"/>
        <end position="59"/>
    </location>
</feature>
<dbReference type="GO" id="GO:0008270">
    <property type="term" value="F:zinc ion binding"/>
    <property type="evidence" value="ECO:0007669"/>
    <property type="project" value="UniProtKB-UniRule"/>
</dbReference>